<gene>
    <name evidence="6" type="ORF">KMW28_20915</name>
</gene>
<dbReference type="GO" id="GO:0043565">
    <property type="term" value="F:sequence-specific DNA binding"/>
    <property type="evidence" value="ECO:0007669"/>
    <property type="project" value="InterPro"/>
</dbReference>
<dbReference type="KEGG" id="fya:KMW28_20915"/>
<feature type="domain" description="HTH araC/xylS-type" evidence="5">
    <location>
        <begin position="256"/>
        <end position="357"/>
    </location>
</feature>
<evidence type="ECO:0000259" key="5">
    <source>
        <dbReference type="PROSITE" id="PS01124"/>
    </source>
</evidence>
<keyword evidence="4" id="KW-1133">Transmembrane helix</keyword>
<protein>
    <submittedName>
        <fullName evidence="6">Helix-turn-helix domain-containing protein</fullName>
    </submittedName>
</protein>
<keyword evidence="4" id="KW-0472">Membrane</keyword>
<dbReference type="PANTHER" id="PTHR43280">
    <property type="entry name" value="ARAC-FAMILY TRANSCRIPTIONAL REGULATOR"/>
    <property type="match status" value="1"/>
</dbReference>
<dbReference type="AlphaFoldDB" id="A0AAX1NBG4"/>
<feature type="transmembrane region" description="Helical" evidence="4">
    <location>
        <begin position="200"/>
        <end position="225"/>
    </location>
</feature>
<dbReference type="Gene3D" id="1.10.10.60">
    <property type="entry name" value="Homeodomain-like"/>
    <property type="match status" value="2"/>
</dbReference>
<dbReference type="Pfam" id="PF12833">
    <property type="entry name" value="HTH_18"/>
    <property type="match status" value="1"/>
</dbReference>
<feature type="transmembrane region" description="Helical" evidence="4">
    <location>
        <begin position="93"/>
        <end position="113"/>
    </location>
</feature>
<dbReference type="EMBL" id="CP076133">
    <property type="protein sequence ID" value="QWG04888.1"/>
    <property type="molecule type" value="Genomic_DNA"/>
</dbReference>
<accession>A0AAX1NBG4</accession>
<keyword evidence="4" id="KW-0812">Transmembrane</keyword>
<evidence type="ECO:0000256" key="4">
    <source>
        <dbReference type="SAM" id="Phobius"/>
    </source>
</evidence>
<keyword evidence="7" id="KW-1185">Reference proteome</keyword>
<reference evidence="6 7" key="1">
    <citation type="submission" date="2021-05" db="EMBL/GenBank/DDBJ databases">
        <title>Comparative genomic studies on the polysaccharide-degrading batcterial strains of the Flammeovirga genus.</title>
        <authorList>
            <person name="Zewei F."/>
            <person name="Zheng Z."/>
            <person name="Yu L."/>
            <person name="Ruyue G."/>
            <person name="Yanhong M."/>
            <person name="Yuanyuan C."/>
            <person name="Jingyan G."/>
            <person name="Wenjun H."/>
        </authorList>
    </citation>
    <scope>NUCLEOTIDE SEQUENCE [LARGE SCALE GENOMIC DNA]</scope>
    <source>
        <strain evidence="6 7">NBRC:100898</strain>
    </source>
</reference>
<dbReference type="PROSITE" id="PS01124">
    <property type="entry name" value="HTH_ARAC_FAMILY_2"/>
    <property type="match status" value="1"/>
</dbReference>
<feature type="transmembrane region" description="Helical" evidence="4">
    <location>
        <begin position="167"/>
        <end position="188"/>
    </location>
</feature>
<keyword evidence="2" id="KW-0238">DNA-binding</keyword>
<evidence type="ECO:0000313" key="6">
    <source>
        <dbReference type="EMBL" id="QWG04888.1"/>
    </source>
</evidence>
<keyword evidence="1" id="KW-0805">Transcription regulation</keyword>
<dbReference type="InterPro" id="IPR018060">
    <property type="entry name" value="HTH_AraC"/>
</dbReference>
<proteinExistence type="predicted"/>
<dbReference type="Proteomes" id="UP000678679">
    <property type="component" value="Chromosome 2"/>
</dbReference>
<dbReference type="SUPFAM" id="SSF46689">
    <property type="entry name" value="Homeodomain-like"/>
    <property type="match status" value="1"/>
</dbReference>
<evidence type="ECO:0000313" key="7">
    <source>
        <dbReference type="Proteomes" id="UP000678679"/>
    </source>
</evidence>
<dbReference type="GO" id="GO:0003700">
    <property type="term" value="F:DNA-binding transcription factor activity"/>
    <property type="evidence" value="ECO:0007669"/>
    <property type="project" value="InterPro"/>
</dbReference>
<keyword evidence="3" id="KW-0804">Transcription</keyword>
<name>A0AAX1NBG4_9BACT</name>
<feature type="transmembrane region" description="Helical" evidence="4">
    <location>
        <begin position="30"/>
        <end position="49"/>
    </location>
</feature>
<dbReference type="SMART" id="SM00342">
    <property type="entry name" value="HTH_ARAC"/>
    <property type="match status" value="1"/>
</dbReference>
<evidence type="ECO:0000256" key="2">
    <source>
        <dbReference type="ARBA" id="ARBA00023125"/>
    </source>
</evidence>
<evidence type="ECO:0000256" key="1">
    <source>
        <dbReference type="ARBA" id="ARBA00023015"/>
    </source>
</evidence>
<dbReference type="InterPro" id="IPR009057">
    <property type="entry name" value="Homeodomain-like_sf"/>
</dbReference>
<organism evidence="6 7">
    <name type="scientific">Flammeovirga yaeyamensis</name>
    <dbReference type="NCBI Taxonomy" id="367791"/>
    <lineage>
        <taxon>Bacteria</taxon>
        <taxon>Pseudomonadati</taxon>
        <taxon>Bacteroidota</taxon>
        <taxon>Cytophagia</taxon>
        <taxon>Cytophagales</taxon>
        <taxon>Flammeovirgaceae</taxon>
        <taxon>Flammeovirga</taxon>
    </lineage>
</organism>
<dbReference type="PANTHER" id="PTHR43280:SF29">
    <property type="entry name" value="ARAC-FAMILY TRANSCRIPTIONAL REGULATOR"/>
    <property type="match status" value="1"/>
</dbReference>
<dbReference type="RefSeq" id="WP_169662412.1">
    <property type="nucleotide sequence ID" value="NZ_CP076133.1"/>
</dbReference>
<evidence type="ECO:0000256" key="3">
    <source>
        <dbReference type="ARBA" id="ARBA00023163"/>
    </source>
</evidence>
<feature type="transmembrane region" description="Helical" evidence="4">
    <location>
        <begin position="125"/>
        <end position="146"/>
    </location>
</feature>
<sequence length="370" mass="42710">MANVLFLWAFVQSLLMSFAIGFLKKSRSNSILSGVFFTMSINILFQYLFRYTDVKFILPELLFVSDVLDLLQPALILWYLDELFGDKIDKKKAWYFIPSTIALISGVFYIASFETFVYDSFIGTPFHLMLLGSIVVWRGVIGFKIFKKFQSLEPKKNDSKKANDLHWPKVLGSFIGVTFYIALLQFVYRTVVFPLNASEFVWNIIQINYILFNSSIILITIYFALKFPKALSGNTLVVKMDKTDQTIMNSYMEKLNELIDVEQIHINTELNEKLLSERLGIPSYMLSRLLNDHIGKSFSEFFNEKRVEEAKKIIASDTDKKLTNFAIAVDCGFRSESVFYINFKKITGMTPRQFRIKLKEQGQGMSLMTG</sequence>
<feature type="transmembrane region" description="Helical" evidence="4">
    <location>
        <begin position="6"/>
        <end position="23"/>
    </location>
</feature>